<dbReference type="Pfam" id="PF00873">
    <property type="entry name" value="ACR_tran"/>
    <property type="match status" value="1"/>
</dbReference>
<feature type="transmembrane region" description="Helical" evidence="1">
    <location>
        <begin position="925"/>
        <end position="943"/>
    </location>
</feature>
<evidence type="ECO:0000256" key="1">
    <source>
        <dbReference type="SAM" id="Phobius"/>
    </source>
</evidence>
<dbReference type="SUPFAM" id="SSF82714">
    <property type="entry name" value="Multidrug efflux transporter AcrB TolC docking domain, DN and DC subdomains"/>
    <property type="match status" value="2"/>
</dbReference>
<dbReference type="Gene3D" id="3.30.70.1320">
    <property type="entry name" value="Multidrug efflux transporter AcrB pore domain like"/>
    <property type="match status" value="1"/>
</dbReference>
<dbReference type="PANTHER" id="PTHR32063:SF4">
    <property type="entry name" value="SLR6043 PROTEIN"/>
    <property type="match status" value="1"/>
</dbReference>
<feature type="transmembrane region" description="Helical" evidence="1">
    <location>
        <begin position="473"/>
        <end position="498"/>
    </location>
</feature>
<evidence type="ECO:0000313" key="3">
    <source>
        <dbReference type="Proteomes" id="UP001617669"/>
    </source>
</evidence>
<dbReference type="Gene3D" id="3.30.70.1430">
    <property type="entry name" value="Multidrug efflux transporter AcrB pore domain"/>
    <property type="match status" value="2"/>
</dbReference>
<keyword evidence="1" id="KW-0472">Membrane</keyword>
<dbReference type="InterPro" id="IPR001036">
    <property type="entry name" value="Acrflvin-R"/>
</dbReference>
<evidence type="ECO:0000313" key="2">
    <source>
        <dbReference type="EMBL" id="MFJ5445370.1"/>
    </source>
</evidence>
<dbReference type="Gene3D" id="3.30.70.1440">
    <property type="entry name" value="Multidrug efflux transporter AcrB pore domain"/>
    <property type="match status" value="1"/>
</dbReference>
<proteinExistence type="predicted"/>
<dbReference type="Gene3D" id="3.30.2090.10">
    <property type="entry name" value="Multidrug efflux transporter AcrB TolC docking domain, DN and DC subdomains"/>
    <property type="match status" value="2"/>
</dbReference>
<keyword evidence="1" id="KW-1133">Transmembrane helix</keyword>
<feature type="transmembrane region" description="Helical" evidence="1">
    <location>
        <begin position="1005"/>
        <end position="1029"/>
    </location>
</feature>
<feature type="transmembrane region" description="Helical" evidence="1">
    <location>
        <begin position="336"/>
        <end position="355"/>
    </location>
</feature>
<feature type="transmembrane region" description="Helical" evidence="1">
    <location>
        <begin position="976"/>
        <end position="993"/>
    </location>
</feature>
<feature type="transmembrane region" description="Helical" evidence="1">
    <location>
        <begin position="12"/>
        <end position="29"/>
    </location>
</feature>
<dbReference type="RefSeq" id="WP_400879561.1">
    <property type="nucleotide sequence ID" value="NZ_JBIWXY010000001.1"/>
</dbReference>
<feature type="transmembrane region" description="Helical" evidence="1">
    <location>
        <begin position="899"/>
        <end position="919"/>
    </location>
</feature>
<feature type="transmembrane region" description="Helical" evidence="1">
    <location>
        <begin position="443"/>
        <end position="467"/>
    </location>
</feature>
<gene>
    <name evidence="2" type="ORF">ACIKP9_03945</name>
</gene>
<dbReference type="Gene3D" id="1.20.1640.10">
    <property type="entry name" value="Multidrug efflux transporter AcrB transmembrane domain"/>
    <property type="match status" value="2"/>
</dbReference>
<dbReference type="SUPFAM" id="SSF82693">
    <property type="entry name" value="Multidrug efflux transporter AcrB pore domain, PN1, PN2, PC1 and PC2 subdomains"/>
    <property type="match status" value="2"/>
</dbReference>
<organism evidence="2 3">
    <name type="scientific">Methylobacillus methanolivorans</name>
    <dbReference type="NCBI Taxonomy" id="1848927"/>
    <lineage>
        <taxon>Bacteria</taxon>
        <taxon>Pseudomonadati</taxon>
        <taxon>Pseudomonadota</taxon>
        <taxon>Betaproteobacteria</taxon>
        <taxon>Nitrosomonadales</taxon>
        <taxon>Methylophilaceae</taxon>
        <taxon>Methylobacillus</taxon>
    </lineage>
</organism>
<dbReference type="EMBL" id="JBIWXY010000001">
    <property type="protein sequence ID" value="MFJ5445370.1"/>
    <property type="molecule type" value="Genomic_DNA"/>
</dbReference>
<sequence>MMSALIRFSIRHSGVMMALTIMLVVYGVYKTIHSHLDVFPEFAPTQLIIQTESPGLSAELVESLVTQPLENGIAGTVGISSIRSQSIPGLSVITVIFDESTDIYRNRQVVAERLATLNSTLPAGIVPNITPLTSSASTVLGIGLTSDVRSLTELRTLVDWTIKPHLMAVQGVADVNVFGGEVRQLQIQVDPAKLVRYNLALQQVVDAVSRSTGIRGAGFIENTNQRIIINTEGQALNPHQLSRTALLHVSGQTLRIADIGQVVEGAVPSISAAAINGKTGIYLSVQSQLGANTKGVTQAVEAALVELGPVLDTKEVTLHPALFRPANFIETATKSVQIDILIGSALVIGILFLFLFNVRAAFISATAIPLSLLAAIVVLQHFGMGLNIMVLGGLAIALGEVVDDAIIDSENIFRRIRENRLLANPAPLHHVVFQASMEVRSSVVYATFIVALVFLPLLTIGGVAGKLFAPLGIAYILAIMASLVIALTITPALCYLLLGKSANMKTEDSPIIRMIKRCYVRCLRSIEPHYKLLIGGTLLFIALGLTTLPLFKSQFIPSLHEGHYIMHMTAVPGTSEQESLRIGKKVTEVLQSIEGVRSVAQWVGRAPNGADTFGTHYSEFEIEIGALSGAEQRRILEDIREKLSGMDDDGPGYPGFVGVNFAINTFLTERIEETISGYAAALVINIYGRDLDGLNRDAAAIAAALADTPGATDVMIQSPPGTPQLVIRLLPEKLLQFGLHPSDVLDTIRIAYESMPVNQVYQGNRVIGIAVVLAPEARQHIQQVGKLPLRNNEGRMLQLQDVADIRQENGQSKILHLGAKRIQTVTANLREGDVHDFYQRARHNINREVTLSPGNYLAFSGEAQAESQASQDLIVHSLLAFGGIFLLLYIALGNLRNLVLTFFNLPFALIGGIFAAILAGGWISIGSMVGFVTLFGITLRNSIMLISHYQHLIDHEGLEWNLETAIRGATERLPSILMTALVTGLGLLPLALGSGEPGREIEGPMATIIVGGLVTSTLLNLLIMPAIMLHLGRFEKRLIEQHDTVA</sequence>
<protein>
    <submittedName>
        <fullName evidence="2">Efflux RND transporter permease subunit</fullName>
    </submittedName>
</protein>
<dbReference type="SUPFAM" id="SSF82866">
    <property type="entry name" value="Multidrug efflux transporter AcrB transmembrane domain"/>
    <property type="match status" value="2"/>
</dbReference>
<name>A0ABW8GN62_9PROT</name>
<dbReference type="PRINTS" id="PR00702">
    <property type="entry name" value="ACRIFLAVINRP"/>
</dbReference>
<dbReference type="PANTHER" id="PTHR32063">
    <property type="match status" value="1"/>
</dbReference>
<feature type="transmembrane region" description="Helical" evidence="1">
    <location>
        <begin position="873"/>
        <end position="892"/>
    </location>
</feature>
<dbReference type="InterPro" id="IPR027463">
    <property type="entry name" value="AcrB_DN_DC_subdom"/>
</dbReference>
<accession>A0ABW8GN62</accession>
<dbReference type="Proteomes" id="UP001617669">
    <property type="component" value="Unassembled WGS sequence"/>
</dbReference>
<feature type="transmembrane region" description="Helical" evidence="1">
    <location>
        <begin position="532"/>
        <end position="551"/>
    </location>
</feature>
<keyword evidence="1" id="KW-0812">Transmembrane</keyword>
<reference evidence="2 3" key="1">
    <citation type="submission" date="2024-11" db="EMBL/GenBank/DDBJ databases">
        <authorList>
            <person name="Kaparullina E.N."/>
            <person name="Delegan Y.A."/>
            <person name="Doronina N.V."/>
        </authorList>
    </citation>
    <scope>NUCLEOTIDE SEQUENCE [LARGE SCALE GENOMIC DNA]</scope>
    <source>
        <strain evidence="2 3">7sh_L</strain>
    </source>
</reference>
<comment type="caution">
    <text evidence="2">The sequence shown here is derived from an EMBL/GenBank/DDBJ whole genome shotgun (WGS) entry which is preliminary data.</text>
</comment>
<feature type="transmembrane region" description="Helical" evidence="1">
    <location>
        <begin position="388"/>
        <end position="407"/>
    </location>
</feature>
<keyword evidence="3" id="KW-1185">Reference proteome</keyword>